<dbReference type="NCBIfam" id="TIGR01771">
    <property type="entry name" value="L-LDH-NAD"/>
    <property type="match status" value="1"/>
</dbReference>
<feature type="binding site" evidence="10">
    <location>
        <begin position="7"/>
        <end position="12"/>
    </location>
    <ligand>
        <name>NAD(+)</name>
        <dbReference type="ChEBI" id="CHEBI:57540"/>
    </ligand>
</feature>
<evidence type="ECO:0000259" key="11">
    <source>
        <dbReference type="Pfam" id="PF00056"/>
    </source>
</evidence>
<dbReference type="InterPro" id="IPR018177">
    <property type="entry name" value="L-lactate_DH_AS"/>
</dbReference>
<dbReference type="OrthoDB" id="9802969at2"/>
<dbReference type="Pfam" id="PF02866">
    <property type="entry name" value="Ldh_1_C"/>
    <property type="match status" value="1"/>
</dbReference>
<dbReference type="InterPro" id="IPR036291">
    <property type="entry name" value="NAD(P)-bd_dom_sf"/>
</dbReference>
<comment type="function">
    <text evidence="1">Catalyzes the reversible oxidation of malate to oxaloacetate.</text>
</comment>
<feature type="domain" description="Lactate/malate dehydrogenase N-terminal" evidence="11">
    <location>
        <begin position="1"/>
        <end position="139"/>
    </location>
</feature>
<keyword evidence="6 8" id="KW-0520">NAD</keyword>
<gene>
    <name evidence="8" type="primary">ldh</name>
    <name evidence="13" type="ORF">BJF95_01450</name>
</gene>
<evidence type="ECO:0000256" key="7">
    <source>
        <dbReference type="ARBA" id="ARBA00049258"/>
    </source>
</evidence>
<feature type="binding site" evidence="8">
    <location>
        <position position="150"/>
    </location>
    <ligand>
        <name>beta-D-fructose 1,6-bisphosphate</name>
        <dbReference type="ChEBI" id="CHEBI:32966"/>
        <note>allosteric activator</note>
    </ligand>
</feature>
<comment type="caution">
    <text evidence="8">Lacks conserved residue(s) required for the propagation of feature annotation.</text>
</comment>
<dbReference type="PANTHER" id="PTHR43128:SF16">
    <property type="entry name" value="L-LACTATE DEHYDROGENASE"/>
    <property type="match status" value="1"/>
</dbReference>
<dbReference type="Proteomes" id="UP000186894">
    <property type="component" value="Unassembled WGS sequence"/>
</dbReference>
<dbReference type="CDD" id="cd05292">
    <property type="entry name" value="LDH_2"/>
    <property type="match status" value="1"/>
</dbReference>
<dbReference type="SUPFAM" id="SSF51735">
    <property type="entry name" value="NAD(P)-binding Rossmann-fold domains"/>
    <property type="match status" value="1"/>
</dbReference>
<feature type="active site" description="Proton acceptor" evidence="8 9">
    <location>
        <position position="172"/>
    </location>
</feature>
<dbReference type="InterPro" id="IPR011304">
    <property type="entry name" value="L-lactate_DH"/>
</dbReference>
<dbReference type="GO" id="GO:0005737">
    <property type="term" value="C:cytoplasm"/>
    <property type="evidence" value="ECO:0007669"/>
    <property type="project" value="UniProtKB-SubCell"/>
</dbReference>
<feature type="binding site" evidence="8">
    <location>
        <position position="165"/>
    </location>
    <ligand>
        <name>beta-D-fructose 1,6-bisphosphate</name>
        <dbReference type="ChEBI" id="CHEBI:32966"/>
        <note>allosteric activator</note>
    </ligand>
</feature>
<feature type="binding site" evidence="8">
    <location>
        <begin position="117"/>
        <end position="120"/>
    </location>
    <ligand>
        <name>substrate</name>
    </ligand>
</feature>
<evidence type="ECO:0000256" key="8">
    <source>
        <dbReference type="HAMAP-Rule" id="MF_00488"/>
    </source>
</evidence>
<dbReference type="PROSITE" id="PS00064">
    <property type="entry name" value="L_LDH"/>
    <property type="match status" value="1"/>
</dbReference>
<dbReference type="GO" id="GO:0006096">
    <property type="term" value="P:glycolytic process"/>
    <property type="evidence" value="ECO:0007669"/>
    <property type="project" value="UniProtKB-UniRule"/>
</dbReference>
<organism evidence="13 14">
    <name type="scientific">Rhizobium oryziradicis</name>
    <dbReference type="NCBI Taxonomy" id="1867956"/>
    <lineage>
        <taxon>Bacteria</taxon>
        <taxon>Pseudomonadati</taxon>
        <taxon>Pseudomonadota</taxon>
        <taxon>Alphaproteobacteria</taxon>
        <taxon>Hyphomicrobiales</taxon>
        <taxon>Rhizobiaceae</taxon>
        <taxon>Rhizobium/Agrobacterium group</taxon>
        <taxon>Rhizobium</taxon>
    </lineage>
</organism>
<dbReference type="InterPro" id="IPR022383">
    <property type="entry name" value="Lactate/malate_DH_C"/>
</dbReference>
<keyword evidence="5 8" id="KW-0560">Oxidoreductase</keyword>
<dbReference type="Gene3D" id="3.90.110.10">
    <property type="entry name" value="Lactate dehydrogenase/glycoside hydrolase, family 4, C-terminal"/>
    <property type="match status" value="1"/>
</dbReference>
<feature type="binding site" evidence="8">
    <location>
        <position position="85"/>
    </location>
    <ligand>
        <name>substrate</name>
    </ligand>
</feature>
<feature type="binding site" evidence="10">
    <location>
        <position position="92"/>
    </location>
    <ligand>
        <name>NAD(+)</name>
        <dbReference type="ChEBI" id="CHEBI:57540"/>
    </ligand>
</feature>
<keyword evidence="8" id="KW-0021">Allosteric enzyme</keyword>
<dbReference type="InterPro" id="IPR001236">
    <property type="entry name" value="Lactate/malate_DH_N"/>
</dbReference>
<evidence type="ECO:0000313" key="13">
    <source>
        <dbReference type="EMBL" id="OLP42950.1"/>
    </source>
</evidence>
<dbReference type="PRINTS" id="PR00086">
    <property type="entry name" value="LLDHDRGNASE"/>
</dbReference>
<comment type="pathway">
    <text evidence="2 8">Fermentation; pyruvate fermentation to lactate; (S)-lactate from pyruvate: step 1/1.</text>
</comment>
<dbReference type="STRING" id="1867956.BJF95_01450"/>
<evidence type="ECO:0000256" key="3">
    <source>
        <dbReference type="ARBA" id="ARBA00006054"/>
    </source>
</evidence>
<dbReference type="InterPro" id="IPR001557">
    <property type="entry name" value="L-lactate/malate_DH"/>
</dbReference>
<name>A0A1Q8ZME0_9HYPH</name>
<dbReference type="Gene3D" id="3.40.50.720">
    <property type="entry name" value="NAD(P)-binding Rossmann-like Domain"/>
    <property type="match status" value="1"/>
</dbReference>
<evidence type="ECO:0000256" key="6">
    <source>
        <dbReference type="ARBA" id="ARBA00023027"/>
    </source>
</evidence>
<dbReference type="AlphaFoldDB" id="A0A1Q8ZME0"/>
<dbReference type="EMBL" id="MKIM01000031">
    <property type="protein sequence ID" value="OLP42950.1"/>
    <property type="molecule type" value="Genomic_DNA"/>
</dbReference>
<evidence type="ECO:0000259" key="12">
    <source>
        <dbReference type="Pfam" id="PF02866"/>
    </source>
</evidence>
<evidence type="ECO:0000313" key="14">
    <source>
        <dbReference type="Proteomes" id="UP000186894"/>
    </source>
</evidence>
<accession>A0A1Q8ZME0</accession>
<feature type="binding site" evidence="8">
    <location>
        <position position="79"/>
    </location>
    <ligand>
        <name>substrate</name>
    </ligand>
</feature>
<dbReference type="SUPFAM" id="SSF56327">
    <property type="entry name" value="LDH C-terminal domain-like"/>
    <property type="match status" value="1"/>
</dbReference>
<feature type="binding site" evidence="8">
    <location>
        <begin position="145"/>
        <end position="148"/>
    </location>
    <ligand>
        <name>substrate</name>
    </ligand>
</feature>
<keyword evidence="8" id="KW-0963">Cytoplasm</keyword>
<evidence type="ECO:0000256" key="5">
    <source>
        <dbReference type="ARBA" id="ARBA00023002"/>
    </source>
</evidence>
<dbReference type="PIRSF" id="PIRSF000102">
    <property type="entry name" value="Lac_mal_DH"/>
    <property type="match status" value="1"/>
</dbReference>
<comment type="similarity">
    <text evidence="3 8">Belongs to the LDH/MDH superfamily. LDH family.</text>
</comment>
<feature type="binding site" evidence="8">
    <location>
        <begin position="115"/>
        <end position="117"/>
    </location>
    <ligand>
        <name>NAD(+)</name>
        <dbReference type="ChEBI" id="CHEBI:57540"/>
    </ligand>
</feature>
<evidence type="ECO:0000256" key="1">
    <source>
        <dbReference type="ARBA" id="ARBA00003966"/>
    </source>
</evidence>
<evidence type="ECO:0000256" key="2">
    <source>
        <dbReference type="ARBA" id="ARBA00004843"/>
    </source>
</evidence>
<comment type="activity regulation">
    <text evidence="8">Allosterically activated by fructose 1,6-bisphosphate (FBP).</text>
</comment>
<feature type="binding site" evidence="8">
    <location>
        <begin position="76"/>
        <end position="77"/>
    </location>
    <ligand>
        <name>NAD(+)</name>
        <dbReference type="ChEBI" id="CHEBI:57540"/>
    </ligand>
</feature>
<dbReference type="PANTHER" id="PTHR43128">
    <property type="entry name" value="L-2-HYDROXYCARBOXYLATE DEHYDROGENASE (NAD(P)(+))"/>
    <property type="match status" value="1"/>
</dbReference>
<evidence type="ECO:0000256" key="4">
    <source>
        <dbReference type="ARBA" id="ARBA00012967"/>
    </source>
</evidence>
<sequence length="310" mass="32022">MKIGIVGVGMVGSSAAYAMALQGIAQELVLVDYNKELAAAQAEDISHAVPFVSTTVVRAGDYADLAGAGVVIIAAGVSQKPGESRLDLLSRNAEVFRIVVSRILDVAPDVILLIASNPVDIMTDIATRISGLPPSRVIGSGTILDTARFRSLLARHLAISPQSVHGYVLGEHGDSEVLAWSCACVGSVPLMSFAKQIGKPLTDAVRAEIDDGVRRAAARIIGGKGSTYYGIGAGLARIAKAIARDQRDILSVSSVTEDIAGVSKVAASVPRVIGAGGIMMDLIPELNVEESASLHHSAAMLKALAASVPL</sequence>
<feature type="binding site" evidence="8">
    <location>
        <position position="11"/>
    </location>
    <ligand>
        <name>NAD(+)</name>
        <dbReference type="ChEBI" id="CHEBI:57540"/>
    </ligand>
</feature>
<dbReference type="EC" id="1.1.1.27" evidence="4 8"/>
<reference evidence="13 14" key="1">
    <citation type="submission" date="2016-09" db="EMBL/GenBank/DDBJ databases">
        <title>Rhizobium oryziradicis sp. nov., isolated from the root of rice.</title>
        <authorList>
            <person name="Zhao J."/>
            <person name="Zhang X."/>
        </authorList>
    </citation>
    <scope>NUCLEOTIDE SEQUENCE [LARGE SCALE GENOMIC DNA]</scope>
    <source>
        <strain evidence="13 14">N19</strain>
    </source>
</reference>
<feature type="domain" description="Lactate/malate dehydrogenase C-terminal" evidence="12">
    <location>
        <begin position="142"/>
        <end position="303"/>
    </location>
</feature>
<feature type="binding site" evidence="8 10">
    <location>
        <position position="32"/>
    </location>
    <ligand>
        <name>NAD(+)</name>
        <dbReference type="ChEBI" id="CHEBI:57540"/>
    </ligand>
</feature>
<proteinExistence type="inferred from homology"/>
<evidence type="ECO:0000256" key="10">
    <source>
        <dbReference type="PIRSR" id="PIRSR000102-3"/>
    </source>
</evidence>
<comment type="caution">
    <text evidence="13">The sequence shown here is derived from an EMBL/GenBank/DDBJ whole genome shotgun (WGS) entry which is preliminary data.</text>
</comment>
<comment type="function">
    <text evidence="8">Catalyzes the conversion of lactate to pyruvate.</text>
</comment>
<feature type="binding site" evidence="8">
    <location>
        <position position="62"/>
    </location>
    <ligand>
        <name>NAD(+)</name>
        <dbReference type="ChEBI" id="CHEBI:57540"/>
    </ligand>
</feature>
<feature type="binding site" evidence="8">
    <location>
        <position position="140"/>
    </location>
    <ligand>
        <name>NAD(+)</name>
        <dbReference type="ChEBI" id="CHEBI:57540"/>
    </ligand>
</feature>
<dbReference type="InterPro" id="IPR015955">
    <property type="entry name" value="Lactate_DH/Glyco_Ohase_4_C"/>
</dbReference>
<comment type="subunit">
    <text evidence="8">Homotetramer.</text>
</comment>
<evidence type="ECO:0000256" key="9">
    <source>
        <dbReference type="PIRSR" id="PIRSR000102-1"/>
    </source>
</evidence>
<protein>
    <recommendedName>
        <fullName evidence="4 8">L-lactate dehydrogenase</fullName>
        <shortName evidence="8">L-LDH</shortName>
        <ecNumber evidence="4 8">1.1.1.27</ecNumber>
    </recommendedName>
</protein>
<comment type="subcellular location">
    <subcellularLocation>
        <location evidence="8">Cytoplasm</location>
    </subcellularLocation>
</comment>
<feature type="binding site" evidence="8">
    <location>
        <position position="227"/>
    </location>
    <ligand>
        <name>substrate</name>
    </ligand>
</feature>
<dbReference type="GO" id="GO:0004459">
    <property type="term" value="F:L-lactate dehydrogenase (NAD+) activity"/>
    <property type="evidence" value="ECO:0007669"/>
    <property type="project" value="UniProtKB-UniRule"/>
</dbReference>
<comment type="catalytic activity">
    <reaction evidence="7 8">
        <text>(S)-lactate + NAD(+) = pyruvate + NADH + H(+)</text>
        <dbReference type="Rhea" id="RHEA:23444"/>
        <dbReference type="ChEBI" id="CHEBI:15361"/>
        <dbReference type="ChEBI" id="CHEBI:15378"/>
        <dbReference type="ChEBI" id="CHEBI:16651"/>
        <dbReference type="ChEBI" id="CHEBI:57540"/>
        <dbReference type="ChEBI" id="CHEBI:57945"/>
        <dbReference type="EC" id="1.1.1.27"/>
    </reaction>
</comment>
<keyword evidence="14" id="KW-1185">Reference proteome</keyword>
<dbReference type="UniPathway" id="UPA00554">
    <property type="reaction ID" value="UER00611"/>
</dbReference>
<dbReference type="GO" id="GO:0006089">
    <property type="term" value="P:lactate metabolic process"/>
    <property type="evidence" value="ECO:0007669"/>
    <property type="project" value="TreeGrafter"/>
</dbReference>
<dbReference type="Pfam" id="PF00056">
    <property type="entry name" value="Ldh_1_N"/>
    <property type="match status" value="1"/>
</dbReference>
<dbReference type="HAMAP" id="MF_00488">
    <property type="entry name" value="Lactate_dehydrog"/>
    <property type="match status" value="1"/>
</dbReference>